<feature type="compositionally biased region" description="Basic and acidic residues" evidence="1">
    <location>
        <begin position="220"/>
        <end position="234"/>
    </location>
</feature>
<dbReference type="EMBL" id="LFZN01000047">
    <property type="protein sequence ID" value="KXT01982.1"/>
    <property type="molecule type" value="Genomic_DNA"/>
</dbReference>
<evidence type="ECO:0000256" key="1">
    <source>
        <dbReference type="SAM" id="MobiDB-lite"/>
    </source>
</evidence>
<feature type="region of interest" description="Disordered" evidence="1">
    <location>
        <begin position="214"/>
        <end position="234"/>
    </location>
</feature>
<sequence length="234" mass="27816">MANTTRTSSCAPSSVRVYIWEAGARNFVEEVSHDKLDQYSRAFFVYFSFRPALDGHKREITLPERFANQDALRIVLRAIKQYKPARDTHLIRLVNAIDTSTRCLIWHAARKLYIQPPTAELSLRNSIAYRISHEKVTPDSMTKIYEVFRPHHPELTPYRTMVHQYVYYLIRNMYDSREEVEELARIVDLLPGLREDVDEKLQVEQPKYNQYLHHQRINQKRREEGAAKRREQQK</sequence>
<comment type="caution">
    <text evidence="2">The sequence shown here is derived from an EMBL/GenBank/DDBJ whole genome shotgun (WGS) entry which is preliminary data.</text>
</comment>
<dbReference type="AlphaFoldDB" id="A0A139HHV5"/>
<organism evidence="2 3">
    <name type="scientific">Pseudocercospora eumusae</name>
    <dbReference type="NCBI Taxonomy" id="321146"/>
    <lineage>
        <taxon>Eukaryota</taxon>
        <taxon>Fungi</taxon>
        <taxon>Dikarya</taxon>
        <taxon>Ascomycota</taxon>
        <taxon>Pezizomycotina</taxon>
        <taxon>Dothideomycetes</taxon>
        <taxon>Dothideomycetidae</taxon>
        <taxon>Mycosphaerellales</taxon>
        <taxon>Mycosphaerellaceae</taxon>
        <taxon>Pseudocercospora</taxon>
    </lineage>
</organism>
<evidence type="ECO:0000313" key="2">
    <source>
        <dbReference type="EMBL" id="KXT01982.1"/>
    </source>
</evidence>
<gene>
    <name evidence="2" type="ORF">AC578_6515</name>
</gene>
<name>A0A139HHV5_9PEZI</name>
<dbReference type="Proteomes" id="UP000070133">
    <property type="component" value="Unassembled WGS sequence"/>
</dbReference>
<evidence type="ECO:0008006" key="4">
    <source>
        <dbReference type="Google" id="ProtNLM"/>
    </source>
</evidence>
<proteinExistence type="predicted"/>
<evidence type="ECO:0000313" key="3">
    <source>
        <dbReference type="Proteomes" id="UP000070133"/>
    </source>
</evidence>
<reference evidence="2 3" key="1">
    <citation type="submission" date="2015-07" db="EMBL/GenBank/DDBJ databases">
        <title>Comparative genomics of the Sigatoka disease complex on banana suggests a link between parallel evolutionary changes in Pseudocercospora fijiensis and Pseudocercospora eumusae and increased virulence on the banana host.</title>
        <authorList>
            <person name="Chang T.-C."/>
            <person name="Salvucci A."/>
            <person name="Crous P.W."/>
            <person name="Stergiopoulos I."/>
        </authorList>
    </citation>
    <scope>NUCLEOTIDE SEQUENCE [LARGE SCALE GENOMIC DNA]</scope>
    <source>
        <strain evidence="2 3">CBS 114824</strain>
    </source>
</reference>
<keyword evidence="3" id="KW-1185">Reference proteome</keyword>
<protein>
    <recommendedName>
        <fullName evidence="4">BTB domain-containing protein</fullName>
    </recommendedName>
</protein>
<accession>A0A139HHV5</accession>
<dbReference type="OrthoDB" id="3649219at2759"/>